<evidence type="ECO:0000256" key="2">
    <source>
        <dbReference type="ARBA" id="ARBA00010140"/>
    </source>
</evidence>
<keyword evidence="10" id="KW-0413">Isomerase</keyword>
<dbReference type="InterPro" id="IPR057842">
    <property type="entry name" value="WH_MER3"/>
</dbReference>
<dbReference type="SUPFAM" id="SSF52540">
    <property type="entry name" value="P-loop containing nucleoside triphosphate hydrolases"/>
    <property type="match status" value="1"/>
</dbReference>
<dbReference type="GO" id="GO:0003676">
    <property type="term" value="F:nucleic acid binding"/>
    <property type="evidence" value="ECO:0007669"/>
    <property type="project" value="InterPro"/>
</dbReference>
<organism evidence="19 20">
    <name type="scientific">Glonium stellatum</name>
    <dbReference type="NCBI Taxonomy" id="574774"/>
    <lineage>
        <taxon>Eukaryota</taxon>
        <taxon>Fungi</taxon>
        <taxon>Dikarya</taxon>
        <taxon>Ascomycota</taxon>
        <taxon>Pezizomycotina</taxon>
        <taxon>Dothideomycetes</taxon>
        <taxon>Pleosporomycetidae</taxon>
        <taxon>Gloniales</taxon>
        <taxon>Gloniaceae</taxon>
        <taxon>Glonium</taxon>
    </lineage>
</organism>
<dbReference type="Gene3D" id="1.10.3730.20">
    <property type="match status" value="1"/>
</dbReference>
<reference evidence="19 20" key="1">
    <citation type="journal article" date="2016" name="Nat. Commun.">
        <title>Ectomycorrhizal ecology is imprinted in the genome of the dominant symbiotic fungus Cenococcum geophilum.</title>
        <authorList>
            <consortium name="DOE Joint Genome Institute"/>
            <person name="Peter M."/>
            <person name="Kohler A."/>
            <person name="Ohm R.A."/>
            <person name="Kuo A."/>
            <person name="Krutzmann J."/>
            <person name="Morin E."/>
            <person name="Arend M."/>
            <person name="Barry K.W."/>
            <person name="Binder M."/>
            <person name="Choi C."/>
            <person name="Clum A."/>
            <person name="Copeland A."/>
            <person name="Grisel N."/>
            <person name="Haridas S."/>
            <person name="Kipfer T."/>
            <person name="LaButti K."/>
            <person name="Lindquist E."/>
            <person name="Lipzen A."/>
            <person name="Maire R."/>
            <person name="Meier B."/>
            <person name="Mihaltcheva S."/>
            <person name="Molinier V."/>
            <person name="Murat C."/>
            <person name="Poggeler S."/>
            <person name="Quandt C.A."/>
            <person name="Sperisen C."/>
            <person name="Tritt A."/>
            <person name="Tisserant E."/>
            <person name="Crous P.W."/>
            <person name="Henrissat B."/>
            <person name="Nehls U."/>
            <person name="Egli S."/>
            <person name="Spatafora J.W."/>
            <person name="Grigoriev I.V."/>
            <person name="Martin F.M."/>
        </authorList>
    </citation>
    <scope>NUCLEOTIDE SEQUENCE [LARGE SCALE GENOMIC DNA]</scope>
    <source>
        <strain evidence="19 20">CBS 207.34</strain>
    </source>
</reference>
<evidence type="ECO:0000256" key="8">
    <source>
        <dbReference type="ARBA" id="ARBA00022989"/>
    </source>
</evidence>
<comment type="catalytic activity">
    <reaction evidence="12">
        <text>Couples ATP hydrolysis with the unwinding of duplex DNA by translocating in the 3'-5' direction.</text>
        <dbReference type="EC" id="5.6.2.4"/>
    </reaction>
</comment>
<dbReference type="InterPro" id="IPR036390">
    <property type="entry name" value="WH_DNA-bd_sf"/>
</dbReference>
<dbReference type="PANTHER" id="PTHR47835">
    <property type="entry name" value="HFM1, ATP DEPENDENT DNA HELICASE HOMOLOG"/>
    <property type="match status" value="1"/>
</dbReference>
<dbReference type="Proteomes" id="UP000250140">
    <property type="component" value="Unassembled WGS sequence"/>
</dbReference>
<dbReference type="Pfam" id="PF00270">
    <property type="entry name" value="DEAD"/>
    <property type="match status" value="1"/>
</dbReference>
<name>A0A8E2F3D4_9PEZI</name>
<evidence type="ECO:0000256" key="14">
    <source>
        <dbReference type="ARBA" id="ARBA00048988"/>
    </source>
</evidence>
<evidence type="ECO:0000256" key="7">
    <source>
        <dbReference type="ARBA" id="ARBA00022840"/>
    </source>
</evidence>
<dbReference type="CDD" id="cd18795">
    <property type="entry name" value="SF2_C_Ski2"/>
    <property type="match status" value="1"/>
</dbReference>
<dbReference type="InterPro" id="IPR037185">
    <property type="entry name" value="EmrE-like"/>
</dbReference>
<dbReference type="FunFam" id="1.10.10.10:FF:000012">
    <property type="entry name" value="U5 small nuclear ribonucleoprotein helicase"/>
    <property type="match status" value="1"/>
</dbReference>
<gene>
    <name evidence="19" type="ORF">AOQ84DRAFT_317365</name>
</gene>
<dbReference type="GO" id="GO:0007131">
    <property type="term" value="P:reciprocal meiotic recombination"/>
    <property type="evidence" value="ECO:0007669"/>
    <property type="project" value="UniProtKB-ARBA"/>
</dbReference>
<feature type="transmembrane region" description="Helical" evidence="16">
    <location>
        <begin position="269"/>
        <end position="291"/>
    </location>
</feature>
<feature type="compositionally biased region" description="Polar residues" evidence="15">
    <location>
        <begin position="1630"/>
        <end position="1645"/>
    </location>
</feature>
<feature type="region of interest" description="Disordered" evidence="15">
    <location>
        <begin position="1618"/>
        <end position="1672"/>
    </location>
</feature>
<evidence type="ECO:0000256" key="1">
    <source>
        <dbReference type="ARBA" id="ARBA00004141"/>
    </source>
</evidence>
<evidence type="ECO:0000259" key="17">
    <source>
        <dbReference type="PROSITE" id="PS51192"/>
    </source>
</evidence>
<dbReference type="InterPro" id="IPR014001">
    <property type="entry name" value="Helicase_ATP-bd"/>
</dbReference>
<feature type="domain" description="Helicase C-terminal" evidence="18">
    <location>
        <begin position="902"/>
        <end position="1090"/>
    </location>
</feature>
<dbReference type="PANTHER" id="PTHR47835:SF3">
    <property type="entry name" value="HELICASE FOR MEIOSIS 1"/>
    <property type="match status" value="1"/>
</dbReference>
<dbReference type="GO" id="GO:0005524">
    <property type="term" value="F:ATP binding"/>
    <property type="evidence" value="ECO:0007669"/>
    <property type="project" value="UniProtKB-KW"/>
</dbReference>
<feature type="transmembrane region" description="Helical" evidence="16">
    <location>
        <begin position="235"/>
        <end position="257"/>
    </location>
</feature>
<dbReference type="FunFam" id="3.40.50.300:FF:001076">
    <property type="entry name" value="ATP-dependent DNA helicase MER3"/>
    <property type="match status" value="1"/>
</dbReference>
<dbReference type="EMBL" id="KV749491">
    <property type="protein sequence ID" value="OCL09193.1"/>
    <property type="molecule type" value="Genomic_DNA"/>
</dbReference>
<feature type="transmembrane region" description="Helical" evidence="16">
    <location>
        <begin position="20"/>
        <end position="38"/>
    </location>
</feature>
<dbReference type="Gene3D" id="1.10.3380.10">
    <property type="entry name" value="Sec63 N-terminal domain-like domain"/>
    <property type="match status" value="1"/>
</dbReference>
<sequence length="1985" mass="221815">MTIDASRRGGSWGGLPMKHISLITLTFQNSALILIMHYSRIMPLTSTHRYFTSTAVFLNEVIKLSISLTMALYDMSSNLPPNTPATTLFSNLSEAVFTGDSWKLAIPAMLYTLQNTLQYVAVSNLDAATFQVTYQLKILTTAFFSVILLGRSLSTRKWVSLVLLMIGVAVVQIPRGSDPASLQSLKDTQARIFWPRSLEELRDLGSTAAAQLTKRSATYEGIEEDVAMQNPQLNASLGLISVIIACILSGLAGVTFEKILKDSNATASLWIRNVQLSFYSIFPALFLGVIFKDGEDIAKTGFFVGYNWVVWTAITSQALGGVIVAMVVNYADNIAKNFATSISIIISFLASVWFFQFSITANYVIGTSIVLFSTYLYSSQDRLRPPPIRIADYEKTTIDGNPSYFDLERTAAPLAKSPLRAEALTTSRPGTPTIERHHFRGNSERKQFVKRDEHMSPEHQLFRSVQGTRSNELHLPEIRRTTVMGHDIPELDIVLDRELPLDSFDKELLRRPYQDRQRQAEQGQARLSLAPNTTRYMDRGDSRSRQELLEMEQGLIEVSQHHFINSNMPLARFSYNTPAVLDSSSSPRGLPSSPSLKACERLGKYPRAASQRPPKRFLDDESIQCLKDSASQNFESSYVNADPKRIKLQHAPAMVGGIELIPVNKLPDRLRTVFPFPLFNAIQSKCFQQVYESGDNFVLSSPTGSGKTAVLELAICRLINGYPSGQYKIVYQAPTKSLCSERYRDWQKRFGPLHLECAELTGDSDNSQLRNVQNASIIITTPEKWDSMTRKWKDHEKLMRLVKLFLIDEVHILKDDRGATLEAVVSRMKSVGSDVRFVALSATVPNFEDIATWLGKDSTHHDEPAARKKFGEEFRPVKLQKHVCGYKSHANDFVFDKFLDSKLPEVIAKYSKRKPIMVFCFTRNSTVSTAKFLANWWSTNSPKDRYWEAPKHALTFMDNEIRNCASAGVAFHHAGLDPNDRIAVETGYLKGDINVICCTSTLAVGVNLPCHFVIIKNTVFYAGSCLKEYSDLEVIQMLGRAGRPQFDDSAEAAIMTRRQKVEDYEKMVTGQQLLESCLHTNLIDHLNAEIGLGTITDLNTAKKWLAGTFLFVRLKQNPGYYKLEGARRNQNVDEQLDVICGRDIKFLQEADLVTKGQTLRSTEYGDAMTRYYVQFETMKAFLGLPPKAKISEILSALAQAAEFREVRFRAGEKPVYKELNRSPSIRFPIPVDLALPAHKVSLVVQSILGGADVPWDEKTIKHRQQYTVEIGIIFRHINRLIRCVIDCQLFLEDSVAIRNALMLERSLGARAWDDSPLQLKQIEQLGIVTVRKLVNAGINTIELLENTEPHRIEMILNKNPPFGMRLLDRLKSFPKLRVSANVFNKSVTKCGDGVMLKVKADIGFMNERPAIQHRGKPVYICLLAETSDGHKIHFARISGQKLGNGQDLVFPVLLKSPDLSITCYVMCDEIAGTMRQATVRPEIPSSMFPVKPQKQPLASVSKRHIPNTSRRRVEGVGDRLNSPETCDEFGDDDIDDIDLVQAAGRDLDFEHIENYGDATMALTRQNTVNNTFSQKRKHAEPTVEEEDNGPRQLSNGKWACNHKCKDKNACKHMCCRDGLDKPPKRPVKKSGSSMNASIEQGLTKPSRSEAHDKTQKNLQLSSSRSKSSANVEHLDLTEEDNYAAHASQDYRTLHRLHVSVQGNAPPSSVSAVMHKKPAYTYAKGDEPKLSFLTTTHDNEQKPDSSSDYGNDWIDDLPSPSNVPALAQRTSENGASSSMVHSFKALEEIAEDMEIGNYYDSNLDDDDSMLDAAMVGLVDSQYLQQENNDDDLQSLEGAFGVEVEDEHDKFVSENKESMSPVESSLPPQEPAAPSKIALQAISPEEGGSLFFNNTSSPRGPDDGPALNRSFAQRKAPAGIEQTPDIAVTQSDKRPAFEGIHSEDMIVRENVPSQPASQSLSSIAIPPGYEDIEPWLIAEFGDIIEFT</sequence>
<dbReference type="Pfam" id="PF00271">
    <property type="entry name" value="Helicase_C"/>
    <property type="match status" value="1"/>
</dbReference>
<dbReference type="SMART" id="SM00487">
    <property type="entry name" value="DEXDc"/>
    <property type="match status" value="1"/>
</dbReference>
<dbReference type="SUPFAM" id="SSF158702">
    <property type="entry name" value="Sec63 N-terminal domain-like"/>
    <property type="match status" value="1"/>
</dbReference>
<dbReference type="InterPro" id="IPR001650">
    <property type="entry name" value="Helicase_C-like"/>
</dbReference>
<dbReference type="InterPro" id="IPR052247">
    <property type="entry name" value="Meiotic_Crossover_Helicase"/>
</dbReference>
<keyword evidence="20" id="KW-1185">Reference proteome</keyword>
<feature type="transmembrane region" description="Helical" evidence="16">
    <location>
        <begin position="311"/>
        <end position="331"/>
    </location>
</feature>
<evidence type="ECO:0000256" key="9">
    <source>
        <dbReference type="ARBA" id="ARBA00023136"/>
    </source>
</evidence>
<dbReference type="InterPro" id="IPR007271">
    <property type="entry name" value="Nuc_sug_transpt"/>
</dbReference>
<evidence type="ECO:0000256" key="6">
    <source>
        <dbReference type="ARBA" id="ARBA00022806"/>
    </source>
</evidence>
<protein>
    <recommendedName>
        <fullName evidence="13">DNA 3'-5' helicase</fullName>
        <ecNumber evidence="13">5.6.2.4</ecNumber>
    </recommendedName>
</protein>
<dbReference type="GO" id="GO:0016787">
    <property type="term" value="F:hydrolase activity"/>
    <property type="evidence" value="ECO:0007669"/>
    <property type="project" value="UniProtKB-KW"/>
</dbReference>
<dbReference type="InterPro" id="IPR004179">
    <property type="entry name" value="Sec63-dom"/>
</dbReference>
<dbReference type="EC" id="5.6.2.4" evidence="13"/>
<feature type="region of interest" description="Disordered" evidence="15">
    <location>
        <begin position="1885"/>
        <end position="1907"/>
    </location>
</feature>
<evidence type="ECO:0000256" key="12">
    <source>
        <dbReference type="ARBA" id="ARBA00034617"/>
    </source>
</evidence>
<dbReference type="SUPFAM" id="SSF46785">
    <property type="entry name" value="Winged helix' DNA-binding domain"/>
    <property type="match status" value="1"/>
</dbReference>
<dbReference type="GO" id="GO:0043138">
    <property type="term" value="F:3'-5' DNA helicase activity"/>
    <property type="evidence" value="ECO:0007669"/>
    <property type="project" value="UniProtKB-EC"/>
</dbReference>
<evidence type="ECO:0000256" key="4">
    <source>
        <dbReference type="ARBA" id="ARBA00022741"/>
    </source>
</evidence>
<keyword evidence="5" id="KW-0378">Hydrolase</keyword>
<dbReference type="SMART" id="SM00490">
    <property type="entry name" value="HELICc"/>
    <property type="match status" value="1"/>
</dbReference>
<dbReference type="Pfam" id="PF04142">
    <property type="entry name" value="Nuc_sug_transp"/>
    <property type="match status" value="1"/>
</dbReference>
<dbReference type="GO" id="GO:0015165">
    <property type="term" value="F:pyrimidine nucleotide-sugar transmembrane transporter activity"/>
    <property type="evidence" value="ECO:0007669"/>
    <property type="project" value="InterPro"/>
</dbReference>
<feature type="compositionally biased region" description="Basic and acidic residues" evidence="15">
    <location>
        <begin position="1646"/>
        <end position="1655"/>
    </location>
</feature>
<dbReference type="OrthoDB" id="5575at2759"/>
<dbReference type="Pfam" id="PF02889">
    <property type="entry name" value="Sec63"/>
    <property type="match status" value="1"/>
</dbReference>
<feature type="region of interest" description="Disordered" evidence="15">
    <location>
        <begin position="1734"/>
        <end position="1775"/>
    </location>
</feature>
<accession>A0A8E2F3D4</accession>
<evidence type="ECO:0000256" key="5">
    <source>
        <dbReference type="ARBA" id="ARBA00022801"/>
    </source>
</evidence>
<dbReference type="InterPro" id="IPR027417">
    <property type="entry name" value="P-loop_NTPase"/>
</dbReference>
<feature type="region of interest" description="Disordered" evidence="15">
    <location>
        <begin position="1851"/>
        <end position="1871"/>
    </location>
</feature>
<dbReference type="GO" id="GO:0000139">
    <property type="term" value="C:Golgi membrane"/>
    <property type="evidence" value="ECO:0007669"/>
    <property type="project" value="InterPro"/>
</dbReference>
<feature type="transmembrane region" description="Helical" evidence="16">
    <location>
        <begin position="338"/>
        <end position="355"/>
    </location>
</feature>
<feature type="domain" description="Helicase ATP-binding" evidence="17">
    <location>
        <begin position="688"/>
        <end position="862"/>
    </location>
</feature>
<feature type="transmembrane region" description="Helical" evidence="16">
    <location>
        <begin position="132"/>
        <end position="151"/>
    </location>
</feature>
<dbReference type="FunFam" id="1.10.3380.10:FF:000012">
    <property type="entry name" value="DEAD/DEAH box DNA helicase"/>
    <property type="match status" value="1"/>
</dbReference>
<evidence type="ECO:0000256" key="3">
    <source>
        <dbReference type="ARBA" id="ARBA00022692"/>
    </source>
</evidence>
<keyword evidence="11" id="KW-0469">Meiosis</keyword>
<dbReference type="InterPro" id="IPR011545">
    <property type="entry name" value="DEAD/DEAH_box_helicase_dom"/>
</dbReference>
<evidence type="ECO:0000313" key="20">
    <source>
        <dbReference type="Proteomes" id="UP000250140"/>
    </source>
</evidence>
<comment type="catalytic activity">
    <reaction evidence="14">
        <text>ATP + H2O = ADP + phosphate + H(+)</text>
        <dbReference type="Rhea" id="RHEA:13065"/>
        <dbReference type="ChEBI" id="CHEBI:15377"/>
        <dbReference type="ChEBI" id="CHEBI:15378"/>
        <dbReference type="ChEBI" id="CHEBI:30616"/>
        <dbReference type="ChEBI" id="CHEBI:43474"/>
        <dbReference type="ChEBI" id="CHEBI:456216"/>
        <dbReference type="EC" id="5.6.2.4"/>
    </reaction>
</comment>
<proteinExistence type="inferred from homology"/>
<dbReference type="SMART" id="SM00973">
    <property type="entry name" value="Sec63"/>
    <property type="match status" value="1"/>
</dbReference>
<dbReference type="NCBIfam" id="TIGR00803">
    <property type="entry name" value="nst"/>
    <property type="match status" value="2"/>
</dbReference>
<keyword evidence="8 16" id="KW-1133">Transmembrane helix</keyword>
<feature type="region of interest" description="Disordered" evidence="15">
    <location>
        <begin position="1572"/>
        <end position="1597"/>
    </location>
</feature>
<comment type="subcellular location">
    <subcellularLocation>
        <location evidence="1">Membrane</location>
        <topology evidence="1">Multi-pass membrane protein</topology>
    </subcellularLocation>
</comment>
<keyword evidence="9 16" id="KW-0472">Membrane</keyword>
<evidence type="ECO:0000256" key="13">
    <source>
        <dbReference type="ARBA" id="ARBA00034808"/>
    </source>
</evidence>
<dbReference type="PROSITE" id="PS51194">
    <property type="entry name" value="HELICASE_CTER"/>
    <property type="match status" value="1"/>
</dbReference>
<dbReference type="PROSITE" id="PS51192">
    <property type="entry name" value="HELICASE_ATP_BIND_1"/>
    <property type="match status" value="1"/>
</dbReference>
<evidence type="ECO:0000259" key="18">
    <source>
        <dbReference type="PROSITE" id="PS51194"/>
    </source>
</evidence>
<dbReference type="InterPro" id="IPR036388">
    <property type="entry name" value="WH-like_DNA-bd_sf"/>
</dbReference>
<evidence type="ECO:0000256" key="11">
    <source>
        <dbReference type="ARBA" id="ARBA00023254"/>
    </source>
</evidence>
<evidence type="ECO:0000256" key="15">
    <source>
        <dbReference type="SAM" id="MobiDB-lite"/>
    </source>
</evidence>
<feature type="transmembrane region" description="Helical" evidence="16">
    <location>
        <begin position="50"/>
        <end position="73"/>
    </location>
</feature>
<feature type="transmembrane region" description="Helical" evidence="16">
    <location>
        <begin position="158"/>
        <end position="175"/>
    </location>
</feature>
<dbReference type="SUPFAM" id="SSF103481">
    <property type="entry name" value="Multidrug resistance efflux transporter EmrE"/>
    <property type="match status" value="1"/>
</dbReference>
<keyword evidence="4" id="KW-0547">Nucleotide-binding</keyword>
<evidence type="ECO:0000256" key="16">
    <source>
        <dbReference type="SAM" id="Phobius"/>
    </source>
</evidence>
<keyword evidence="3 16" id="KW-0812">Transmembrane</keyword>
<dbReference type="Pfam" id="PF23445">
    <property type="entry name" value="WHD_SNRNP200"/>
    <property type="match status" value="1"/>
</dbReference>
<evidence type="ECO:0000313" key="19">
    <source>
        <dbReference type="EMBL" id="OCL09193.1"/>
    </source>
</evidence>
<comment type="similarity">
    <text evidence="2">Belongs to the helicase family. SKI2 subfamily.</text>
</comment>
<keyword evidence="6" id="KW-0347">Helicase</keyword>
<evidence type="ECO:0000256" key="10">
    <source>
        <dbReference type="ARBA" id="ARBA00023235"/>
    </source>
</evidence>
<dbReference type="Gene3D" id="1.10.10.10">
    <property type="entry name" value="Winged helix-like DNA-binding domain superfamily/Winged helix DNA-binding domain"/>
    <property type="match status" value="1"/>
</dbReference>
<keyword evidence="7" id="KW-0067">ATP-binding</keyword>
<dbReference type="Gene3D" id="3.40.50.300">
    <property type="entry name" value="P-loop containing nucleotide triphosphate hydrolases"/>
    <property type="match status" value="2"/>
</dbReference>